<dbReference type="Pfam" id="PF04720">
    <property type="entry name" value="PDDEXK_6"/>
    <property type="match status" value="2"/>
</dbReference>
<protein>
    <recommendedName>
        <fullName evidence="3">DUF506 family protein</fullName>
    </recommendedName>
</protein>
<evidence type="ECO:0000313" key="2">
    <source>
        <dbReference type="Proteomes" id="UP000655225"/>
    </source>
</evidence>
<dbReference type="NCBIfam" id="TIGR01615">
    <property type="entry name" value="A_thal_3542"/>
    <property type="match status" value="1"/>
</dbReference>
<keyword evidence="2" id="KW-1185">Reference proteome</keyword>
<dbReference type="EMBL" id="JABCRI010000008">
    <property type="protein sequence ID" value="KAF8402175.1"/>
    <property type="molecule type" value="Genomic_DNA"/>
</dbReference>
<dbReference type="InterPro" id="IPR006502">
    <property type="entry name" value="PDDEXK-like"/>
</dbReference>
<gene>
    <name evidence="1" type="ORF">HHK36_013127</name>
</gene>
<evidence type="ECO:0000313" key="1">
    <source>
        <dbReference type="EMBL" id="KAF8402175.1"/>
    </source>
</evidence>
<proteinExistence type="predicted"/>
<name>A0A834ZAK3_TETSI</name>
<dbReference type="AlphaFoldDB" id="A0A834ZAK3"/>
<dbReference type="PANTHER" id="PTHR31579">
    <property type="entry name" value="OS03G0796600 PROTEIN"/>
    <property type="match status" value="1"/>
</dbReference>
<dbReference type="Proteomes" id="UP000655225">
    <property type="component" value="Unassembled WGS sequence"/>
</dbReference>
<comment type="caution">
    <text evidence="1">The sequence shown here is derived from an EMBL/GenBank/DDBJ whole genome shotgun (WGS) entry which is preliminary data.</text>
</comment>
<dbReference type="OrthoDB" id="548115at2759"/>
<sequence>MSEAAKRSLKRRELHLPPWRKNRFMQSKWFGPYRRTVYEIPAKASLTPGMEKFAVKCRRAMAVFVRAKRVTDPLDEKVKACICGRDHRKTSYVSSGSEHEGDDSPCLSDLVQGFLEDDAGVRPPEDASDSEPDQSLFESTDMIEHLLIDNGDPFHLLLLSHVSKAVEIFSCLRSNKAIFRRNVMLHLRDSGHNAAICKTKWETSGGLAAGSYEFIDVVRSDDETKHQRYFVDLDFAEEFEIARATPQYERLFLTLPKIFVGRSEELKQIVRLMSEAAKRSLKRRELHLPPWRKNRFMQSKWFGPYRRTVNQIPGKESLSPIAVQCRYVGFDAVSDGNGRFFTPAATRSR</sequence>
<dbReference type="PANTHER" id="PTHR31579:SF84">
    <property type="entry name" value="F21O3.6 PROTEIN"/>
    <property type="match status" value="1"/>
</dbReference>
<dbReference type="OMA" id="LREDSYG"/>
<accession>A0A834ZAK3</accession>
<evidence type="ECO:0008006" key="3">
    <source>
        <dbReference type="Google" id="ProtNLM"/>
    </source>
</evidence>
<reference evidence="1 2" key="1">
    <citation type="submission" date="2020-04" db="EMBL/GenBank/DDBJ databases">
        <title>Plant Genome Project.</title>
        <authorList>
            <person name="Zhang R.-G."/>
        </authorList>
    </citation>
    <scope>NUCLEOTIDE SEQUENCE [LARGE SCALE GENOMIC DNA]</scope>
    <source>
        <strain evidence="1">YNK0</strain>
        <tissue evidence="1">Leaf</tissue>
    </source>
</reference>
<organism evidence="1 2">
    <name type="scientific">Tetracentron sinense</name>
    <name type="common">Spur-leaf</name>
    <dbReference type="NCBI Taxonomy" id="13715"/>
    <lineage>
        <taxon>Eukaryota</taxon>
        <taxon>Viridiplantae</taxon>
        <taxon>Streptophyta</taxon>
        <taxon>Embryophyta</taxon>
        <taxon>Tracheophyta</taxon>
        <taxon>Spermatophyta</taxon>
        <taxon>Magnoliopsida</taxon>
        <taxon>Trochodendrales</taxon>
        <taxon>Trochodendraceae</taxon>
        <taxon>Tetracentron</taxon>
    </lineage>
</organism>